<dbReference type="EMBL" id="ML992511">
    <property type="protein sequence ID" value="KAF2221233.1"/>
    <property type="molecule type" value="Genomic_DNA"/>
</dbReference>
<proteinExistence type="predicted"/>
<dbReference type="AlphaFoldDB" id="A0A6A6G6N2"/>
<dbReference type="InterPro" id="IPR036866">
    <property type="entry name" value="RibonucZ/Hydroxyglut_hydro"/>
</dbReference>
<dbReference type="InterPro" id="IPR001279">
    <property type="entry name" value="Metallo-B-lactamas"/>
</dbReference>
<dbReference type="Proteomes" id="UP000799538">
    <property type="component" value="Unassembled WGS sequence"/>
</dbReference>
<evidence type="ECO:0000313" key="3">
    <source>
        <dbReference type="Proteomes" id="UP000799538"/>
    </source>
</evidence>
<gene>
    <name evidence="2" type="ORF">BDZ85DRAFT_302606</name>
</gene>
<protein>
    <recommendedName>
        <fullName evidence="1">Metallo-beta-lactamase domain-containing protein</fullName>
    </recommendedName>
</protein>
<sequence length="310" mass="34161">MELTQLLYGLGAIAYSLACPDLRAGQPLSETLAALPGLPTPVSVFYNATQLPNEQKSNVTKFLNQALALSTSWQIHQYFQDQRITQQLFPALFTQPAGFVIPFSPFDDLFFVGQDFVSFWAYNTGDGLVVTDALDFADEIQEVMLPALSKFGFSGADVKHVIITHEHLDHTAEQKVLRFGKTWFQVVLTPGHTPGCLSLIFPLTAKNGTERQVAGLNGGTSIPRSPSDKAARVRSHYKLADAAKARGVDTLISNHQIADHALFNSDLLKHAEVNSANPFMIGKKDYYNYLQILALCTKVQAARLRHPGMK</sequence>
<accession>A0A6A6G6N2</accession>
<reference evidence="3" key="1">
    <citation type="journal article" date="2020" name="Stud. Mycol.">
        <title>101 Dothideomycetes genomes: A test case for predicting lifestyles and emergence of pathogens.</title>
        <authorList>
            <person name="Haridas S."/>
            <person name="Albert R."/>
            <person name="Binder M."/>
            <person name="Bloem J."/>
            <person name="LaButti K."/>
            <person name="Salamov A."/>
            <person name="Andreopoulos B."/>
            <person name="Baker S."/>
            <person name="Barry K."/>
            <person name="Bills G."/>
            <person name="Bluhm B."/>
            <person name="Cannon C."/>
            <person name="Castanera R."/>
            <person name="Culley D."/>
            <person name="Daum C."/>
            <person name="Ezra D."/>
            <person name="Gonzalez J."/>
            <person name="Henrissat B."/>
            <person name="Kuo A."/>
            <person name="Liang C."/>
            <person name="Lipzen A."/>
            <person name="Lutzoni F."/>
            <person name="Magnuson J."/>
            <person name="Mondo S."/>
            <person name="Nolan M."/>
            <person name="Ohm R."/>
            <person name="Pangilinan J."/>
            <person name="Park H.-J."/>
            <person name="Ramirez L."/>
            <person name="Alfaro M."/>
            <person name="Sun H."/>
            <person name="Tritt A."/>
            <person name="Yoshinaga Y."/>
            <person name="Zwiers L.-H."/>
            <person name="Turgeon B."/>
            <person name="Goodwin S."/>
            <person name="Spatafora J."/>
            <person name="Crous P."/>
            <person name="Grigoriev I."/>
        </authorList>
    </citation>
    <scope>NUCLEOTIDE SEQUENCE [LARGE SCALE GENOMIC DNA]</scope>
    <source>
        <strain evidence="3">CECT 20119</strain>
    </source>
</reference>
<feature type="domain" description="Metallo-beta-lactamase" evidence="1">
    <location>
        <begin position="113"/>
        <end position="172"/>
    </location>
</feature>
<dbReference type="Gene3D" id="3.60.15.10">
    <property type="entry name" value="Ribonuclease Z/Hydroxyacylglutathione hydrolase-like"/>
    <property type="match status" value="2"/>
</dbReference>
<dbReference type="Pfam" id="PF00753">
    <property type="entry name" value="Lactamase_B"/>
    <property type="match status" value="1"/>
</dbReference>
<name>A0A6A6G6N2_9PEZI</name>
<evidence type="ECO:0000313" key="2">
    <source>
        <dbReference type="EMBL" id="KAF2221233.1"/>
    </source>
</evidence>
<dbReference type="OrthoDB" id="449487at2759"/>
<organism evidence="2 3">
    <name type="scientific">Elsinoe ampelina</name>
    <dbReference type="NCBI Taxonomy" id="302913"/>
    <lineage>
        <taxon>Eukaryota</taxon>
        <taxon>Fungi</taxon>
        <taxon>Dikarya</taxon>
        <taxon>Ascomycota</taxon>
        <taxon>Pezizomycotina</taxon>
        <taxon>Dothideomycetes</taxon>
        <taxon>Dothideomycetidae</taxon>
        <taxon>Myriangiales</taxon>
        <taxon>Elsinoaceae</taxon>
        <taxon>Elsinoe</taxon>
    </lineage>
</organism>
<evidence type="ECO:0000259" key="1">
    <source>
        <dbReference type="Pfam" id="PF00753"/>
    </source>
</evidence>
<dbReference type="SUPFAM" id="SSF56281">
    <property type="entry name" value="Metallo-hydrolase/oxidoreductase"/>
    <property type="match status" value="1"/>
</dbReference>
<keyword evidence="3" id="KW-1185">Reference proteome</keyword>